<dbReference type="Pfam" id="PF01757">
    <property type="entry name" value="Acyl_transf_3"/>
    <property type="match status" value="1"/>
</dbReference>
<feature type="transmembrane region" description="Helical" evidence="1">
    <location>
        <begin position="179"/>
        <end position="199"/>
    </location>
</feature>
<protein>
    <submittedName>
        <fullName evidence="3">Acyltransferase family protein</fullName>
    </submittedName>
</protein>
<evidence type="ECO:0000313" key="4">
    <source>
        <dbReference type="Proteomes" id="UP001163064"/>
    </source>
</evidence>
<evidence type="ECO:0000256" key="1">
    <source>
        <dbReference type="SAM" id="Phobius"/>
    </source>
</evidence>
<dbReference type="EMBL" id="JAPHNL010000038">
    <property type="protein sequence ID" value="MCX3059214.1"/>
    <property type="molecule type" value="Genomic_DNA"/>
</dbReference>
<feature type="transmembrane region" description="Helical" evidence="1">
    <location>
        <begin position="281"/>
        <end position="304"/>
    </location>
</feature>
<dbReference type="InterPro" id="IPR052734">
    <property type="entry name" value="Nod_factor_acetyltransferase"/>
</dbReference>
<gene>
    <name evidence="3" type="ORF">OFY01_05430</name>
</gene>
<name>A0ABT3TQB2_9ACTN</name>
<dbReference type="GO" id="GO:0016746">
    <property type="term" value="F:acyltransferase activity"/>
    <property type="evidence" value="ECO:0007669"/>
    <property type="project" value="UniProtKB-KW"/>
</dbReference>
<proteinExistence type="predicted"/>
<dbReference type="PANTHER" id="PTHR37312:SF1">
    <property type="entry name" value="MEMBRANE-BOUND ACYLTRANSFERASE YKRP-RELATED"/>
    <property type="match status" value="1"/>
</dbReference>
<keyword evidence="1" id="KW-1133">Transmembrane helix</keyword>
<feature type="transmembrane region" description="Helical" evidence="1">
    <location>
        <begin position="250"/>
        <end position="269"/>
    </location>
</feature>
<feature type="transmembrane region" description="Helical" evidence="1">
    <location>
        <begin position="100"/>
        <end position="118"/>
    </location>
</feature>
<sequence>MRDPFFDNAKFVLIVMVVIGHNWYPLIGDSRALKAAYMVVYSFHMPAFILLSGYFSRNFEGRPDQIRKLVKSTLVPYLVFEFVYLIVMAKADGGPLRFTVTLPSYMLWFLVALFFWRLTTPVWRAFSRPVLVAVLISLAAGLTYVSDDFAFTRILQFLPWFVAGLQLRREHFQWLRRKAVRGWAAAVAVLAVPVAYMLVPGADVHWLDMRQSADGLGVGAVEYVLVRLGLFVVSAILVATVLSLVPARRLWLTSLGALTMYPFLLHGMLVKLGEVLGVHDAAAAAGPLAIVGLTACAVCVAVLLTTPPVRWLTRWAVEPRMPRPPRLLVRPSSGG</sequence>
<feature type="transmembrane region" description="Helical" evidence="1">
    <location>
        <begin position="150"/>
        <end position="167"/>
    </location>
</feature>
<feature type="transmembrane region" description="Helical" evidence="1">
    <location>
        <begin position="69"/>
        <end position="88"/>
    </location>
</feature>
<comment type="caution">
    <text evidence="3">The sequence shown here is derived from an EMBL/GenBank/DDBJ whole genome shotgun (WGS) entry which is preliminary data.</text>
</comment>
<keyword evidence="1" id="KW-0472">Membrane</keyword>
<feature type="transmembrane region" description="Helical" evidence="1">
    <location>
        <begin position="224"/>
        <end position="245"/>
    </location>
</feature>
<dbReference type="RefSeq" id="WP_266596817.1">
    <property type="nucleotide sequence ID" value="NZ_JAPHNL010000038.1"/>
</dbReference>
<keyword evidence="4" id="KW-1185">Reference proteome</keyword>
<keyword evidence="3" id="KW-0808">Transferase</keyword>
<organism evidence="3 4">
    <name type="scientific">Streptomyces beihaiensis</name>
    <dbReference type="NCBI Taxonomy" id="2984495"/>
    <lineage>
        <taxon>Bacteria</taxon>
        <taxon>Bacillati</taxon>
        <taxon>Actinomycetota</taxon>
        <taxon>Actinomycetes</taxon>
        <taxon>Kitasatosporales</taxon>
        <taxon>Streptomycetaceae</taxon>
        <taxon>Streptomyces</taxon>
    </lineage>
</organism>
<feature type="transmembrane region" description="Helical" evidence="1">
    <location>
        <begin position="36"/>
        <end position="57"/>
    </location>
</feature>
<dbReference type="Proteomes" id="UP001163064">
    <property type="component" value="Unassembled WGS sequence"/>
</dbReference>
<keyword evidence="1" id="KW-0812">Transmembrane</keyword>
<keyword evidence="3" id="KW-0012">Acyltransferase</keyword>
<dbReference type="InterPro" id="IPR002656">
    <property type="entry name" value="Acyl_transf_3_dom"/>
</dbReference>
<feature type="domain" description="Acyltransferase 3" evidence="2">
    <location>
        <begin position="4"/>
        <end position="305"/>
    </location>
</feature>
<feature type="transmembrane region" description="Helical" evidence="1">
    <location>
        <begin position="125"/>
        <end position="144"/>
    </location>
</feature>
<accession>A0ABT3TQB2</accession>
<feature type="transmembrane region" description="Helical" evidence="1">
    <location>
        <begin position="7"/>
        <end position="24"/>
    </location>
</feature>
<dbReference type="PANTHER" id="PTHR37312">
    <property type="entry name" value="MEMBRANE-BOUND ACYLTRANSFERASE YKRP-RELATED"/>
    <property type="match status" value="1"/>
</dbReference>
<evidence type="ECO:0000313" key="3">
    <source>
        <dbReference type="EMBL" id="MCX3059214.1"/>
    </source>
</evidence>
<reference evidence="3" key="1">
    <citation type="submission" date="2022-10" db="EMBL/GenBank/DDBJ databases">
        <title>Streptomyces beihaiensis sp. nov., a chitin degrading actinobacterium, isolated from shrimp pond soil.</title>
        <authorList>
            <person name="Xie J."/>
            <person name="Shen N."/>
        </authorList>
    </citation>
    <scope>NUCLEOTIDE SEQUENCE</scope>
    <source>
        <strain evidence="3">GXMU-J5</strain>
    </source>
</reference>
<evidence type="ECO:0000259" key="2">
    <source>
        <dbReference type="Pfam" id="PF01757"/>
    </source>
</evidence>